<keyword evidence="3" id="KW-1185">Reference proteome</keyword>
<feature type="transmembrane region" description="Helical" evidence="1">
    <location>
        <begin position="313"/>
        <end position="331"/>
    </location>
</feature>
<keyword evidence="1" id="KW-0472">Membrane</keyword>
<keyword evidence="1" id="KW-1133">Transmembrane helix</keyword>
<feature type="transmembrane region" description="Helical" evidence="1">
    <location>
        <begin position="235"/>
        <end position="258"/>
    </location>
</feature>
<feature type="transmembrane region" description="Helical" evidence="1">
    <location>
        <begin position="140"/>
        <end position="159"/>
    </location>
</feature>
<feature type="transmembrane region" description="Helical" evidence="1">
    <location>
        <begin position="363"/>
        <end position="386"/>
    </location>
</feature>
<keyword evidence="2" id="KW-0808">Transferase</keyword>
<dbReference type="GO" id="GO:0016757">
    <property type="term" value="F:glycosyltransferase activity"/>
    <property type="evidence" value="ECO:0007669"/>
    <property type="project" value="UniProtKB-KW"/>
</dbReference>
<dbReference type="EMBL" id="JBHTJW010000001">
    <property type="protein sequence ID" value="MFD0928334.1"/>
    <property type="molecule type" value="Genomic_DNA"/>
</dbReference>
<evidence type="ECO:0000256" key="1">
    <source>
        <dbReference type="SAM" id="Phobius"/>
    </source>
</evidence>
<feature type="transmembrane region" description="Helical" evidence="1">
    <location>
        <begin position="441"/>
        <end position="460"/>
    </location>
</feature>
<protein>
    <submittedName>
        <fullName evidence="2">ArnT family glycosyltransferase</fullName>
        <ecNumber evidence="2">2.4.-.-</ecNumber>
    </submittedName>
</protein>
<name>A0ABW3GI58_9PROT</name>
<comment type="caution">
    <text evidence="2">The sequence shown here is derived from an EMBL/GenBank/DDBJ whole genome shotgun (WGS) entry which is preliminary data.</text>
</comment>
<feature type="transmembrane region" description="Helical" evidence="1">
    <location>
        <begin position="28"/>
        <end position="47"/>
    </location>
</feature>
<dbReference type="RefSeq" id="WP_379073424.1">
    <property type="nucleotide sequence ID" value="NZ_JBHTJW010000001.1"/>
</dbReference>
<keyword evidence="2" id="KW-0328">Glycosyltransferase</keyword>
<feature type="transmembrane region" description="Helical" evidence="1">
    <location>
        <begin position="117"/>
        <end position="134"/>
    </location>
</feature>
<feature type="transmembrane region" description="Helical" evidence="1">
    <location>
        <begin position="337"/>
        <end position="356"/>
    </location>
</feature>
<dbReference type="Proteomes" id="UP001597106">
    <property type="component" value="Unassembled WGS sequence"/>
</dbReference>
<sequence>MQFYIDHDWQENMATPRAKVGERAKTHLLILLCAIWLCVGLIGHSPWKPFESQTASIVQSLFEHPFLSMQSWTEGYWIAPVSAGHPALETPPLFYWVATGFAHLLSPFLPIHDAARLSVGVWMLLTLIMMGLSGRELWNFGVGRQTNFIFIGCLGLVVSAHTMMPAVAALSGITMAFYALALVIRKPLRAAGLLGAGLLISFLAGGVLPALTIIGTTVCLLLLPAIRQHRAQSQALLAGVLLAVPGIWLWCSLCQQWAPELWQTWWQSQWQVQLPTKHAYFVRTLAWYAWPALPFAMWGVWRFRQSVLSTYRFQLGLIFFTVAFVLIGFYSDRSEVNALPLLVPLTVLAAGSIETLKRGAAGALNWFGLILFGLLIAIAWLGWWAMLNGTPVKLYQRLSYLSGLQMIPFSLLYGAIAVAVTLIWLSIVLRSKHSNRSSATNWAIGMTCAWTVFMSLWLPMIEAARTYQPLFEDLRKHLPTHYQCIYAQNIGSSQEELLHYHAKIRLQTQATAKPADCDLYLIEDQPGKRHVLPGDEWRVIWEGEQTRQNRESFRLLQRHHK</sequence>
<organism evidence="2 3">
    <name type="scientific">Methylophilus glucosoxydans</name>
    <dbReference type="NCBI Taxonomy" id="752553"/>
    <lineage>
        <taxon>Bacteria</taxon>
        <taxon>Pseudomonadati</taxon>
        <taxon>Pseudomonadota</taxon>
        <taxon>Betaproteobacteria</taxon>
        <taxon>Nitrosomonadales</taxon>
        <taxon>Methylophilaceae</taxon>
        <taxon>Methylophilus</taxon>
    </lineage>
</organism>
<feature type="transmembrane region" description="Helical" evidence="1">
    <location>
        <begin position="278"/>
        <end position="301"/>
    </location>
</feature>
<accession>A0ABW3GI58</accession>
<evidence type="ECO:0000313" key="2">
    <source>
        <dbReference type="EMBL" id="MFD0928334.1"/>
    </source>
</evidence>
<keyword evidence="1" id="KW-0812">Transmembrane</keyword>
<reference evidence="3" key="1">
    <citation type="journal article" date="2019" name="Int. J. Syst. Evol. Microbiol.">
        <title>The Global Catalogue of Microorganisms (GCM) 10K type strain sequencing project: providing services to taxonomists for standard genome sequencing and annotation.</title>
        <authorList>
            <consortium name="The Broad Institute Genomics Platform"/>
            <consortium name="The Broad Institute Genome Sequencing Center for Infectious Disease"/>
            <person name="Wu L."/>
            <person name="Ma J."/>
        </authorList>
    </citation>
    <scope>NUCLEOTIDE SEQUENCE [LARGE SCALE GENOMIC DNA]</scope>
    <source>
        <strain evidence="3">CCUG 59685</strain>
    </source>
</reference>
<feature type="transmembrane region" description="Helical" evidence="1">
    <location>
        <begin position="190"/>
        <end position="223"/>
    </location>
</feature>
<dbReference type="EC" id="2.4.-.-" evidence="2"/>
<evidence type="ECO:0000313" key="3">
    <source>
        <dbReference type="Proteomes" id="UP001597106"/>
    </source>
</evidence>
<feature type="transmembrane region" description="Helical" evidence="1">
    <location>
        <begin position="406"/>
        <end position="429"/>
    </location>
</feature>
<gene>
    <name evidence="2" type="ORF">ACFQ1T_00945</name>
</gene>
<proteinExistence type="predicted"/>